<organism evidence="2 3">
    <name type="scientific">Pseudooceanicola batsensis (strain ATCC BAA-863 / DSM 15984 / KCTC 12145 / HTCC2597)</name>
    <name type="common">Oceanicola batsensis</name>
    <dbReference type="NCBI Taxonomy" id="252305"/>
    <lineage>
        <taxon>Bacteria</taxon>
        <taxon>Pseudomonadati</taxon>
        <taxon>Pseudomonadota</taxon>
        <taxon>Alphaproteobacteria</taxon>
        <taxon>Rhodobacterales</taxon>
        <taxon>Paracoccaceae</taxon>
        <taxon>Pseudooceanicola</taxon>
    </lineage>
</organism>
<dbReference type="InterPro" id="IPR029021">
    <property type="entry name" value="Prot-tyrosine_phosphatase-like"/>
</dbReference>
<dbReference type="STRING" id="252305.OB2597_08799"/>
<dbReference type="eggNOG" id="COG2365">
    <property type="taxonomic scope" value="Bacteria"/>
</dbReference>
<dbReference type="PROSITE" id="PS50056">
    <property type="entry name" value="TYR_PHOSPHATASE_2"/>
    <property type="match status" value="1"/>
</dbReference>
<proteinExistence type="predicted"/>
<accession>A3TUN2</accession>
<dbReference type="Proteomes" id="UP000004318">
    <property type="component" value="Unassembled WGS sequence"/>
</dbReference>
<dbReference type="InterPro" id="IPR000387">
    <property type="entry name" value="Tyr_Pase_dom"/>
</dbReference>
<dbReference type="OrthoDB" id="9814896at2"/>
<gene>
    <name evidence="2" type="ORF">OB2597_08799</name>
</gene>
<dbReference type="EMBL" id="AAMO01000002">
    <property type="protein sequence ID" value="EAQ04228.1"/>
    <property type="molecule type" value="Genomic_DNA"/>
</dbReference>
<evidence type="ECO:0000313" key="3">
    <source>
        <dbReference type="Proteomes" id="UP000004318"/>
    </source>
</evidence>
<feature type="domain" description="Tyrosine specific protein phosphatases" evidence="1">
    <location>
        <begin position="119"/>
        <end position="191"/>
    </location>
</feature>
<dbReference type="HOGENOM" id="CLU_086339_0_0_5"/>
<name>A3TUN2_PSEBH</name>
<evidence type="ECO:0000259" key="1">
    <source>
        <dbReference type="PROSITE" id="PS50056"/>
    </source>
</evidence>
<protein>
    <recommendedName>
        <fullName evidence="1">Tyrosine specific protein phosphatases domain-containing protein</fullName>
    </recommendedName>
</protein>
<dbReference type="SUPFAM" id="SSF52799">
    <property type="entry name" value="(Phosphotyrosine protein) phosphatases II"/>
    <property type="match status" value="1"/>
</dbReference>
<dbReference type="GO" id="GO:0004721">
    <property type="term" value="F:phosphoprotein phosphatase activity"/>
    <property type="evidence" value="ECO:0007669"/>
    <property type="project" value="InterPro"/>
</dbReference>
<keyword evidence="3" id="KW-1185">Reference proteome</keyword>
<dbReference type="RefSeq" id="WP_009805982.1">
    <property type="nucleotide sequence ID" value="NZ_CH724131.1"/>
</dbReference>
<reference evidence="2 3" key="1">
    <citation type="journal article" date="2010" name="J. Bacteriol.">
        <title>Genome sequences of Oceanicola granulosus HTCC2516(T) and Oceanicola batsensis HTCC2597(TDelta).</title>
        <authorList>
            <person name="Thrash J.C."/>
            <person name="Cho J.C."/>
            <person name="Vergin K.L."/>
            <person name="Giovannoni S.J."/>
        </authorList>
    </citation>
    <scope>NUCLEOTIDE SEQUENCE [LARGE SCALE GENOMIC DNA]</scope>
    <source>
        <strain evidence="3">ATCC BAA-863 / DSM 15984 / KCTC 12145 / HTCC2597</strain>
    </source>
</reference>
<dbReference type="AlphaFoldDB" id="A3TUN2"/>
<sequence>MKLIARLQAWERAFRKSFNVDLSTPENRRRARTYNLYFDHAVLRTVWGNFFQISPDVYRSNHPTHARLARMKARGITTVLNLRGTESGAPYLTERVSCGELGLTMVDCNLIARAAAPKEDILNLIDCFRRIEKPFVMHCKSGADRAGFASAIYLMVIEGEPVERARRMLSPRYIHFRWTRTGILDHILDHYAARNAASEIGFEDWIRTEYDPQAMQLSFDQSRGKA</sequence>
<dbReference type="Gene3D" id="3.90.190.10">
    <property type="entry name" value="Protein tyrosine phosphatase superfamily"/>
    <property type="match status" value="1"/>
</dbReference>
<dbReference type="InterPro" id="IPR026893">
    <property type="entry name" value="Tyr/Ser_Pase_IphP-type"/>
</dbReference>
<dbReference type="Pfam" id="PF13350">
    <property type="entry name" value="Y_phosphatase3"/>
    <property type="match status" value="1"/>
</dbReference>
<evidence type="ECO:0000313" key="2">
    <source>
        <dbReference type="EMBL" id="EAQ04228.1"/>
    </source>
</evidence>
<comment type="caution">
    <text evidence="2">The sequence shown here is derived from an EMBL/GenBank/DDBJ whole genome shotgun (WGS) entry which is preliminary data.</text>
</comment>